<dbReference type="PANTHER" id="PTHR15336">
    <property type="entry name" value="UBIQUINOL-CYTOCHROME C REDUCTASE COMPLEX 7.8 KDA PROTEIN"/>
    <property type="match status" value="1"/>
</dbReference>
<evidence type="ECO:0000256" key="8">
    <source>
        <dbReference type="ARBA" id="ARBA00023136"/>
    </source>
</evidence>
<dbReference type="OrthoDB" id="405848at2759"/>
<sequence>MAFRFFKSLFPIVKAQEEEELVDPQQELREKCSQEPHASKLYEKFQTCQDRVNSRTKTAETCQEELFDYLHALDHCVTKTLFTRLK</sequence>
<proteinExistence type="inferred from homology"/>
<keyword evidence="10" id="KW-1015">Disulfide bond</keyword>
<accession>A0A1J1J0J6</accession>
<feature type="disulfide bond" evidence="10">
    <location>
        <begin position="48"/>
        <end position="62"/>
    </location>
</feature>
<dbReference type="InterPro" id="IPR003422">
    <property type="entry name" value="Cyt_b-c1_6"/>
</dbReference>
<evidence type="ECO:0000256" key="9">
    <source>
        <dbReference type="PIRNR" id="PIRNR000019"/>
    </source>
</evidence>
<dbReference type="STRING" id="568069.A0A1J1J0J6"/>
<dbReference type="GO" id="GO:0005743">
    <property type="term" value="C:mitochondrial inner membrane"/>
    <property type="evidence" value="ECO:0007669"/>
    <property type="project" value="UniProtKB-SubCell"/>
</dbReference>
<dbReference type="Gene3D" id="1.10.287.20">
    <property type="entry name" value="Ubiquinol-cytochrome C reductase hinge domain"/>
    <property type="match status" value="1"/>
</dbReference>
<dbReference type="PIRSF" id="PIRSF000019">
    <property type="entry name" value="Bc1_11K"/>
    <property type="match status" value="1"/>
</dbReference>
<keyword evidence="5 9" id="KW-0999">Mitochondrion inner membrane</keyword>
<dbReference type="Pfam" id="PF02320">
    <property type="entry name" value="UCR_hinge"/>
    <property type="match status" value="1"/>
</dbReference>
<dbReference type="InterPro" id="IPR036811">
    <property type="entry name" value="Ubol_cytC_Rdtase_hinge_dom_sf"/>
</dbReference>
<dbReference type="InterPro" id="IPR023184">
    <property type="entry name" value="Ubol_cytC_Rdtase_hinge_dom"/>
</dbReference>
<evidence type="ECO:0000313" key="12">
    <source>
        <dbReference type="EMBL" id="CRL05856.1"/>
    </source>
</evidence>
<comment type="similarity">
    <text evidence="2 9">Belongs to the UQCRH/QCR6 family.</text>
</comment>
<keyword evidence="13" id="KW-1185">Reference proteome</keyword>
<dbReference type="FunFam" id="1.10.287.20:FF:000004">
    <property type="entry name" value="Cytochrome b-c1 complex subunit 6"/>
    <property type="match status" value="1"/>
</dbReference>
<evidence type="ECO:0000256" key="2">
    <source>
        <dbReference type="ARBA" id="ARBA00006498"/>
    </source>
</evidence>
<evidence type="ECO:0000259" key="11">
    <source>
        <dbReference type="Pfam" id="PF02320"/>
    </source>
</evidence>
<dbReference type="GO" id="GO:0006122">
    <property type="term" value="P:mitochondrial electron transport, ubiquinol to cytochrome c"/>
    <property type="evidence" value="ECO:0007669"/>
    <property type="project" value="InterPro"/>
</dbReference>
<feature type="domain" description="Ubiquinol-cytochrome C reductase hinge" evidence="11">
    <location>
        <begin position="23"/>
        <end position="86"/>
    </location>
</feature>
<dbReference type="SUPFAM" id="SSF81531">
    <property type="entry name" value="Non-heme 11 kDa protein of cytochrome bc1 complex (Ubiquinol-cytochrome c reductase)"/>
    <property type="match status" value="1"/>
</dbReference>
<evidence type="ECO:0000256" key="6">
    <source>
        <dbReference type="ARBA" id="ARBA00022982"/>
    </source>
</evidence>
<keyword evidence="6 9" id="KW-0249">Electron transport</keyword>
<evidence type="ECO:0000256" key="7">
    <source>
        <dbReference type="ARBA" id="ARBA00023128"/>
    </source>
</evidence>
<feature type="disulfide bond" evidence="10">
    <location>
        <begin position="32"/>
        <end position="76"/>
    </location>
</feature>
<evidence type="ECO:0000256" key="3">
    <source>
        <dbReference type="ARBA" id="ARBA00022448"/>
    </source>
</evidence>
<evidence type="ECO:0000256" key="1">
    <source>
        <dbReference type="ARBA" id="ARBA00004137"/>
    </source>
</evidence>
<keyword evidence="3 9" id="KW-0813">Transport</keyword>
<comment type="subcellular location">
    <subcellularLocation>
        <location evidence="1">Mitochondrion inner membrane</location>
        <topology evidence="1">Peripheral membrane protein</topology>
        <orientation evidence="1">Intermembrane side</orientation>
    </subcellularLocation>
</comment>
<name>A0A1J1J0J6_9DIPT</name>
<comment type="function">
    <text evidence="9">Component of the ubiquinol-cytochrome c oxidoreductase, a multisubunit transmembrane complex that is part of the mitochondrial electron transport chain which drives oxidative phosphorylation.</text>
</comment>
<dbReference type="EMBL" id="CVRI01000066">
    <property type="protein sequence ID" value="CRL05856.1"/>
    <property type="molecule type" value="Genomic_DNA"/>
</dbReference>
<keyword evidence="8 9" id="KW-0472">Membrane</keyword>
<dbReference type="PANTHER" id="PTHR15336:SF0">
    <property type="entry name" value="CYTOCHROME B-C1 COMPLEX SUBUNIT 6, MITOCHONDRIAL"/>
    <property type="match status" value="1"/>
</dbReference>
<dbReference type="AlphaFoldDB" id="A0A1J1J0J6"/>
<reference evidence="12 13" key="1">
    <citation type="submission" date="2015-04" db="EMBL/GenBank/DDBJ databases">
        <authorList>
            <person name="Syromyatnikov M.Y."/>
            <person name="Popov V.N."/>
        </authorList>
    </citation>
    <scope>NUCLEOTIDE SEQUENCE [LARGE SCALE GENOMIC DNA]</scope>
</reference>
<protein>
    <recommendedName>
        <fullName evidence="9">Cytochrome b-c1 complex subunit 6</fullName>
    </recommendedName>
</protein>
<keyword evidence="7 9" id="KW-0496">Mitochondrion</keyword>
<organism evidence="12 13">
    <name type="scientific">Clunio marinus</name>
    <dbReference type="NCBI Taxonomy" id="568069"/>
    <lineage>
        <taxon>Eukaryota</taxon>
        <taxon>Metazoa</taxon>
        <taxon>Ecdysozoa</taxon>
        <taxon>Arthropoda</taxon>
        <taxon>Hexapoda</taxon>
        <taxon>Insecta</taxon>
        <taxon>Pterygota</taxon>
        <taxon>Neoptera</taxon>
        <taxon>Endopterygota</taxon>
        <taxon>Diptera</taxon>
        <taxon>Nematocera</taxon>
        <taxon>Chironomoidea</taxon>
        <taxon>Chironomidae</taxon>
        <taxon>Clunio</taxon>
    </lineage>
</organism>
<keyword evidence="4 9" id="KW-0679">Respiratory chain</keyword>
<evidence type="ECO:0000256" key="5">
    <source>
        <dbReference type="ARBA" id="ARBA00022792"/>
    </source>
</evidence>
<evidence type="ECO:0000256" key="10">
    <source>
        <dbReference type="PIRSR" id="PIRSR000019-1"/>
    </source>
</evidence>
<dbReference type="Proteomes" id="UP000183832">
    <property type="component" value="Unassembled WGS sequence"/>
</dbReference>
<evidence type="ECO:0000313" key="13">
    <source>
        <dbReference type="Proteomes" id="UP000183832"/>
    </source>
</evidence>
<evidence type="ECO:0000256" key="4">
    <source>
        <dbReference type="ARBA" id="ARBA00022660"/>
    </source>
</evidence>
<gene>
    <name evidence="12" type="ORF">CLUMA_CG019134</name>
</gene>